<dbReference type="HOGENOM" id="CLU_1887188_0_0_1"/>
<feature type="region of interest" description="Disordered" evidence="1">
    <location>
        <begin position="1"/>
        <end position="37"/>
    </location>
</feature>
<dbReference type="Proteomes" id="UP000012065">
    <property type="component" value="Unassembled WGS sequence"/>
</dbReference>
<evidence type="ECO:0000259" key="2">
    <source>
        <dbReference type="Pfam" id="PF09994"/>
    </source>
</evidence>
<dbReference type="AlphaFoldDB" id="M5CB86"/>
<evidence type="ECO:0000313" key="4">
    <source>
        <dbReference type="Proteomes" id="UP000012065"/>
    </source>
</evidence>
<dbReference type="EMBL" id="CAOJ01010909">
    <property type="protein sequence ID" value="CCO33077.1"/>
    <property type="molecule type" value="Genomic_DNA"/>
</dbReference>
<dbReference type="PANTHER" id="PTHR33840:SF1">
    <property type="entry name" value="TLE1 PHOSPHOLIPASE DOMAIN-CONTAINING PROTEIN"/>
    <property type="match status" value="1"/>
</dbReference>
<comment type="caution">
    <text evidence="3">The sequence shown here is derived from an EMBL/GenBank/DDBJ whole genome shotgun (WGS) entry which is preliminary data.</text>
</comment>
<protein>
    <recommendedName>
        <fullName evidence="2">T6SS Phospholipase effector Tle1-like catalytic domain-containing protein</fullName>
    </recommendedName>
</protein>
<dbReference type="InterPro" id="IPR018712">
    <property type="entry name" value="Tle1-like_cat"/>
</dbReference>
<dbReference type="PANTHER" id="PTHR33840">
    <property type="match status" value="1"/>
</dbReference>
<accession>M5CB86</accession>
<dbReference type="Pfam" id="PF09994">
    <property type="entry name" value="T6SS_Tle1-like_cat"/>
    <property type="match status" value="1"/>
</dbReference>
<feature type="domain" description="T6SS Phospholipase effector Tle1-like catalytic" evidence="2">
    <location>
        <begin position="39"/>
        <end position="124"/>
    </location>
</feature>
<evidence type="ECO:0000256" key="1">
    <source>
        <dbReference type="SAM" id="MobiDB-lite"/>
    </source>
</evidence>
<reference evidence="3 4" key="1">
    <citation type="journal article" date="2013" name="J. Biotechnol.">
        <title>Establishment and interpretation of the genome sequence of the phytopathogenic fungus Rhizoctonia solani AG1-IB isolate 7/3/14.</title>
        <authorList>
            <person name="Wibberg D.W."/>
            <person name="Jelonek L.J."/>
            <person name="Rupp O.R."/>
            <person name="Hennig M.H."/>
            <person name="Eikmeyer F.E."/>
            <person name="Goesmann A.G."/>
            <person name="Hartmann A.H."/>
            <person name="Borriss R.B."/>
            <person name="Grosch R.G."/>
            <person name="Puehler A.P."/>
            <person name="Schlueter A.S."/>
        </authorList>
    </citation>
    <scope>NUCLEOTIDE SEQUENCE [LARGE SCALE GENOMIC DNA]</scope>
    <source>
        <strain evidence="4">AG1-IB / isolate 7/3/14</strain>
    </source>
</reference>
<gene>
    <name evidence="3" type="ORF">BN14_07146</name>
</gene>
<proteinExistence type="predicted"/>
<sequence>MRDSSTQDLPALSQEEKIDTQTQLEKMPERNKKPAHAINYPTNVLRLSRGVKQFTNTIPQRIQIVYYQSGVGVGDDFKGNSDFGDDYEKARGTATGSKIRDAYNFIAQNYMEGDKIYLFGFSRGNSANTQYFSVN</sequence>
<evidence type="ECO:0000313" key="3">
    <source>
        <dbReference type="EMBL" id="CCO33077.1"/>
    </source>
</evidence>
<organism evidence="3 4">
    <name type="scientific">Thanatephorus cucumeris (strain AG1-IB / isolate 7/3/14)</name>
    <name type="common">Lettuce bottom rot fungus</name>
    <name type="synonym">Rhizoctonia solani</name>
    <dbReference type="NCBI Taxonomy" id="1108050"/>
    <lineage>
        <taxon>Eukaryota</taxon>
        <taxon>Fungi</taxon>
        <taxon>Dikarya</taxon>
        <taxon>Basidiomycota</taxon>
        <taxon>Agaricomycotina</taxon>
        <taxon>Agaricomycetes</taxon>
        <taxon>Cantharellales</taxon>
        <taxon>Ceratobasidiaceae</taxon>
        <taxon>Rhizoctonia</taxon>
        <taxon>Rhizoctonia solani AG-1</taxon>
    </lineage>
</organism>
<name>M5CB86_THACB</name>